<dbReference type="SMART" id="SM00245">
    <property type="entry name" value="TSPc"/>
    <property type="match status" value="1"/>
</dbReference>
<protein>
    <submittedName>
        <fullName evidence="2">Peptidase S41-like protein</fullName>
    </submittedName>
</protein>
<accession>A0A4R8MIV9</accession>
<dbReference type="InterPro" id="IPR029045">
    <property type="entry name" value="ClpP/crotonase-like_dom_sf"/>
</dbReference>
<organism evidence="2 3">
    <name type="scientific">Algibacter lectus</name>
    <dbReference type="NCBI Taxonomy" id="221126"/>
    <lineage>
        <taxon>Bacteria</taxon>
        <taxon>Pseudomonadati</taxon>
        <taxon>Bacteroidota</taxon>
        <taxon>Flavobacteriia</taxon>
        <taxon>Flavobacteriales</taxon>
        <taxon>Flavobacteriaceae</taxon>
        <taxon>Algibacter</taxon>
    </lineage>
</organism>
<dbReference type="PANTHER" id="PTHR32060">
    <property type="entry name" value="TAIL-SPECIFIC PROTEASE"/>
    <property type="match status" value="1"/>
</dbReference>
<evidence type="ECO:0000313" key="3">
    <source>
        <dbReference type="Proteomes" id="UP000294824"/>
    </source>
</evidence>
<keyword evidence="3" id="KW-1185">Reference proteome</keyword>
<dbReference type="Gene3D" id="3.90.226.10">
    <property type="entry name" value="2-enoyl-CoA Hydratase, Chain A, domain 1"/>
    <property type="match status" value="1"/>
</dbReference>
<dbReference type="AlphaFoldDB" id="A0A4R8MIV9"/>
<dbReference type="InterPro" id="IPR005151">
    <property type="entry name" value="Tail-specific_protease"/>
</dbReference>
<dbReference type="Proteomes" id="UP000294824">
    <property type="component" value="Unassembled WGS sequence"/>
</dbReference>
<dbReference type="SUPFAM" id="SSF52096">
    <property type="entry name" value="ClpP/crotonase"/>
    <property type="match status" value="1"/>
</dbReference>
<dbReference type="GO" id="GO:0007165">
    <property type="term" value="P:signal transduction"/>
    <property type="evidence" value="ECO:0007669"/>
    <property type="project" value="TreeGrafter"/>
</dbReference>
<dbReference type="GO" id="GO:0006508">
    <property type="term" value="P:proteolysis"/>
    <property type="evidence" value="ECO:0007669"/>
    <property type="project" value="InterPro"/>
</dbReference>
<name>A0A4R8MIV9_9FLAO</name>
<dbReference type="PANTHER" id="PTHR32060:SF30">
    <property type="entry name" value="CARBOXY-TERMINAL PROCESSING PROTEASE CTPA"/>
    <property type="match status" value="1"/>
</dbReference>
<comment type="caution">
    <text evidence="2">The sequence shown here is derived from an EMBL/GenBank/DDBJ whole genome shotgun (WGS) entry which is preliminary data.</text>
</comment>
<reference evidence="2 3" key="1">
    <citation type="submission" date="2019-03" db="EMBL/GenBank/DDBJ databases">
        <title>Genomic Encyclopedia of Type Strains, Phase III (KMG-III): the genomes of soil and plant-associated and newly described type strains.</title>
        <authorList>
            <person name="Whitman W."/>
        </authorList>
    </citation>
    <scope>NUCLEOTIDE SEQUENCE [LARGE SCALE GENOMIC DNA]</scope>
    <source>
        <strain evidence="2 3">CECT 8301</strain>
    </source>
</reference>
<feature type="domain" description="Tail specific protease" evidence="1">
    <location>
        <begin position="316"/>
        <end position="503"/>
    </location>
</feature>
<dbReference type="RefSeq" id="WP_133966120.1">
    <property type="nucleotide sequence ID" value="NZ_SORL01000007.1"/>
</dbReference>
<dbReference type="GO" id="GO:0008236">
    <property type="term" value="F:serine-type peptidase activity"/>
    <property type="evidence" value="ECO:0007669"/>
    <property type="project" value="InterPro"/>
</dbReference>
<dbReference type="GO" id="GO:0030288">
    <property type="term" value="C:outer membrane-bounded periplasmic space"/>
    <property type="evidence" value="ECO:0007669"/>
    <property type="project" value="TreeGrafter"/>
</dbReference>
<dbReference type="Pfam" id="PF03572">
    <property type="entry name" value="Peptidase_S41"/>
    <property type="match status" value="1"/>
</dbReference>
<evidence type="ECO:0000259" key="1">
    <source>
        <dbReference type="SMART" id="SM00245"/>
    </source>
</evidence>
<dbReference type="EMBL" id="SORL01000007">
    <property type="protein sequence ID" value="TDY63926.1"/>
    <property type="molecule type" value="Genomic_DNA"/>
</dbReference>
<proteinExistence type="predicted"/>
<dbReference type="GO" id="GO:0004175">
    <property type="term" value="F:endopeptidase activity"/>
    <property type="evidence" value="ECO:0007669"/>
    <property type="project" value="TreeGrafter"/>
</dbReference>
<sequence length="527" mass="60778">MRKFTIFLISFSFCISCVSVKKHNAQIEALHTPESLHMDIDRVYNQLKKHHPNLYQYTSKTDLDFKFDSLKRAINSPINSRDFYKKLAPVVAQVKQGHVSLGSAYTEYTRKELKALKKKKFEFYDLDFEYLDHKLWVIETRGKDSSLVGAEVLKLENENVSDLITGFKSRFASDGYNQTLQNRLVGRNFSTFYFKEKGFIDILQVQFKLNDSVFIKTLKRIDKKEKTKENDSIAPEPKPIIKLSKAKKKQNRIAERNKRKKHRELGFIAKSKEYTRNFSFIGKDSATAYIKIRGFNNGNYRKFYKKSFKRLDSAKTKNLVLDLRDNGGGRIAEINYLYSYLAKTKYQFMAPAEVNRRLSFFPAFMNNTSSVATKIFMGIASPFIAVDNLLKTKKQDGKLYYRFPYSKEKEPREQNYKGKLYVLTNGNSFSASALISTHLKATKRAVFIGEETGGAYNGCVAGLYKIYQLPETRLKIRMGLMQIEAPFKQNPDGFGVKPNIEITPTISDRLSGNDPELEWVLSNISKN</sequence>
<evidence type="ECO:0000313" key="2">
    <source>
        <dbReference type="EMBL" id="TDY63926.1"/>
    </source>
</evidence>
<gene>
    <name evidence="2" type="ORF">DFQ06_0822</name>
</gene>